<evidence type="ECO:0000256" key="1">
    <source>
        <dbReference type="SAM" id="MobiDB-lite"/>
    </source>
</evidence>
<dbReference type="Gramene" id="CDF36957">
    <property type="protein sequence ID" value="CDF36957"/>
    <property type="gene ID" value="CHC_T00004950001"/>
</dbReference>
<dbReference type="PhylomeDB" id="R7QEM4"/>
<dbReference type="AlphaFoldDB" id="R7QEM4"/>
<keyword evidence="3" id="KW-1185">Reference proteome</keyword>
<feature type="compositionally biased region" description="Low complexity" evidence="1">
    <location>
        <begin position="345"/>
        <end position="360"/>
    </location>
</feature>
<dbReference type="RefSeq" id="XP_005716776.1">
    <property type="nucleotide sequence ID" value="XM_005716719.1"/>
</dbReference>
<feature type="region of interest" description="Disordered" evidence="1">
    <location>
        <begin position="320"/>
        <end position="360"/>
    </location>
</feature>
<evidence type="ECO:0000313" key="3">
    <source>
        <dbReference type="Proteomes" id="UP000012073"/>
    </source>
</evidence>
<evidence type="ECO:0000313" key="2">
    <source>
        <dbReference type="EMBL" id="CDF36957.1"/>
    </source>
</evidence>
<reference evidence="3" key="1">
    <citation type="journal article" date="2013" name="Proc. Natl. Acad. Sci. U.S.A.">
        <title>Genome structure and metabolic features in the red seaweed Chondrus crispus shed light on evolution of the Archaeplastida.</title>
        <authorList>
            <person name="Collen J."/>
            <person name="Porcel B."/>
            <person name="Carre W."/>
            <person name="Ball S.G."/>
            <person name="Chaparro C."/>
            <person name="Tonon T."/>
            <person name="Barbeyron T."/>
            <person name="Michel G."/>
            <person name="Noel B."/>
            <person name="Valentin K."/>
            <person name="Elias M."/>
            <person name="Artiguenave F."/>
            <person name="Arun A."/>
            <person name="Aury J.M."/>
            <person name="Barbosa-Neto J.F."/>
            <person name="Bothwell J.H."/>
            <person name="Bouget F.Y."/>
            <person name="Brillet L."/>
            <person name="Cabello-Hurtado F."/>
            <person name="Capella-Gutierrez S."/>
            <person name="Charrier B."/>
            <person name="Cladiere L."/>
            <person name="Cock J.M."/>
            <person name="Coelho S.M."/>
            <person name="Colleoni C."/>
            <person name="Czjzek M."/>
            <person name="Da Silva C."/>
            <person name="Delage L."/>
            <person name="Denoeud F."/>
            <person name="Deschamps P."/>
            <person name="Dittami S.M."/>
            <person name="Gabaldon T."/>
            <person name="Gachon C.M."/>
            <person name="Groisillier A."/>
            <person name="Herve C."/>
            <person name="Jabbari K."/>
            <person name="Katinka M."/>
            <person name="Kloareg B."/>
            <person name="Kowalczyk N."/>
            <person name="Labadie K."/>
            <person name="Leblanc C."/>
            <person name="Lopez P.J."/>
            <person name="McLachlan D.H."/>
            <person name="Meslet-Cladiere L."/>
            <person name="Moustafa A."/>
            <person name="Nehr Z."/>
            <person name="Nyvall Collen P."/>
            <person name="Panaud O."/>
            <person name="Partensky F."/>
            <person name="Poulain J."/>
            <person name="Rensing S.A."/>
            <person name="Rousvoal S."/>
            <person name="Samson G."/>
            <person name="Symeonidi A."/>
            <person name="Weissenbach J."/>
            <person name="Zambounis A."/>
            <person name="Wincker P."/>
            <person name="Boyen C."/>
        </authorList>
    </citation>
    <scope>NUCLEOTIDE SEQUENCE [LARGE SCALE GENOMIC DNA]</scope>
    <source>
        <strain evidence="3">cv. Stackhouse</strain>
    </source>
</reference>
<dbReference type="GeneID" id="17324490"/>
<organism evidence="2 3">
    <name type="scientific">Chondrus crispus</name>
    <name type="common">Carrageen Irish moss</name>
    <name type="synonym">Polymorpha crispa</name>
    <dbReference type="NCBI Taxonomy" id="2769"/>
    <lineage>
        <taxon>Eukaryota</taxon>
        <taxon>Rhodophyta</taxon>
        <taxon>Florideophyceae</taxon>
        <taxon>Rhodymeniophycidae</taxon>
        <taxon>Gigartinales</taxon>
        <taxon>Gigartinaceae</taxon>
        <taxon>Chondrus</taxon>
    </lineage>
</organism>
<dbReference type="Proteomes" id="UP000012073">
    <property type="component" value="Unassembled WGS sequence"/>
</dbReference>
<gene>
    <name evidence="2" type="ORF">CHC_T00004950001</name>
</gene>
<name>R7QEM4_CHOCR</name>
<dbReference type="KEGG" id="ccp:CHC_T00004950001"/>
<dbReference type="EMBL" id="HG001808">
    <property type="protein sequence ID" value="CDF36957.1"/>
    <property type="molecule type" value="Genomic_DNA"/>
</dbReference>
<proteinExistence type="predicted"/>
<sequence length="510" mass="56764">MAYPYPPSPYTPGSWSREQDENYFANLQLPPTRPLISYVYTGHTSTNNILTGILPEQTRFYAWSDFHRKVRTARRDSKNTIASLSGTESAAVGGMFDGAKWQLTRNYIITTEADTSSIVLNASSSVARVYGKLDHNQILISCGHYATMPSDVFRYGGAPQIDLVFRRSLGTVASGSHHRNQEPVILVAGEVKRPSMPLTHILVSGNTAEHVAAAHNDGYKAGGKTWYVRMMSQALTYAMHTKNGCVFLTNHNQAMFMKVGAQSGRRGWKMMVKVSRLYKCNADESSFHGIIAILRESDLGSDGRGELRAAYNYFQQTLLEESPRESSRRDETNRNAPKAKKRTTGRGSRANRAASGRSGTTVANMVASIQEENGIAKIKNSPFFLRCASTLYQPEVIERLMGASDDIIRMAKNLTVSRGFNDVADMAVAAKYWNGARKHRQQMVSKEAELYKEVAERCPNLFWAVLMGQVTLWKEPATESAVIAEHWGESLRIERNRNGFNAVLECGHIA</sequence>
<accession>R7QEM4</accession>
<feature type="compositionally biased region" description="Basic and acidic residues" evidence="1">
    <location>
        <begin position="321"/>
        <end position="333"/>
    </location>
</feature>
<protein>
    <submittedName>
        <fullName evidence="2">Uncharacterized protein</fullName>
    </submittedName>
</protein>